<feature type="non-terminal residue" evidence="1">
    <location>
        <position position="1"/>
    </location>
</feature>
<gene>
    <name evidence="1" type="ORF">GSOID_T00026725001</name>
</gene>
<protein>
    <submittedName>
        <fullName evidence="1">Uncharacterized protein</fullName>
    </submittedName>
</protein>
<accession>E4Z5L0</accession>
<evidence type="ECO:0000313" key="1">
    <source>
        <dbReference type="EMBL" id="CBY42988.1"/>
    </source>
</evidence>
<sequence>GRGVMSPDISFIVSEEKSQKDF</sequence>
<proteinExistence type="predicted"/>
<dbReference type="AlphaFoldDB" id="E4Z5L0"/>
<organism evidence="1">
    <name type="scientific">Oikopleura dioica</name>
    <name type="common">Tunicate</name>
    <dbReference type="NCBI Taxonomy" id="34765"/>
    <lineage>
        <taxon>Eukaryota</taxon>
        <taxon>Metazoa</taxon>
        <taxon>Chordata</taxon>
        <taxon>Tunicata</taxon>
        <taxon>Appendicularia</taxon>
        <taxon>Copelata</taxon>
        <taxon>Oikopleuridae</taxon>
        <taxon>Oikopleura</taxon>
    </lineage>
</organism>
<name>E4Z5L0_OIKDI</name>
<reference evidence="1" key="1">
    <citation type="journal article" date="2010" name="Science">
        <title>Plasticity of animal genome architecture unmasked by rapid evolution of a pelagic tunicate.</title>
        <authorList>
            <person name="Denoeud F."/>
            <person name="Henriet S."/>
            <person name="Mungpakdee S."/>
            <person name="Aury J.M."/>
            <person name="Da Silva C."/>
            <person name="Brinkmann H."/>
            <person name="Mikhaleva J."/>
            <person name="Olsen L.C."/>
            <person name="Jubin C."/>
            <person name="Canestro C."/>
            <person name="Bouquet J.M."/>
            <person name="Danks G."/>
            <person name="Poulain J."/>
            <person name="Campsteijn C."/>
            <person name="Adamski M."/>
            <person name="Cross I."/>
            <person name="Yadetie F."/>
            <person name="Muffato M."/>
            <person name="Louis A."/>
            <person name="Butcher S."/>
            <person name="Tsagkogeorga G."/>
            <person name="Konrad A."/>
            <person name="Singh S."/>
            <person name="Jensen M.F."/>
            <person name="Cong E.H."/>
            <person name="Eikeseth-Otteraa H."/>
            <person name="Noel B."/>
            <person name="Anthouard V."/>
            <person name="Porcel B.M."/>
            <person name="Kachouri-Lafond R."/>
            <person name="Nishino A."/>
            <person name="Ugolini M."/>
            <person name="Chourrout P."/>
            <person name="Nishida H."/>
            <person name="Aasland R."/>
            <person name="Huzurbazar S."/>
            <person name="Westhof E."/>
            <person name="Delsuc F."/>
            <person name="Lehrach H."/>
            <person name="Reinhardt R."/>
            <person name="Weissenbach J."/>
            <person name="Roy S.W."/>
            <person name="Artiguenave F."/>
            <person name="Postlethwait J.H."/>
            <person name="Manak J.R."/>
            <person name="Thompson E.M."/>
            <person name="Jaillon O."/>
            <person name="Du Pasquier L."/>
            <person name="Boudinot P."/>
            <person name="Liberles D.A."/>
            <person name="Volff J.N."/>
            <person name="Philippe H."/>
            <person name="Lenhard B."/>
            <person name="Roest Crollius H."/>
            <person name="Wincker P."/>
            <person name="Chourrout D."/>
        </authorList>
    </citation>
    <scope>NUCLEOTIDE SEQUENCE [LARGE SCALE GENOMIC DNA]</scope>
</reference>
<dbReference type="EMBL" id="FN657717">
    <property type="protein sequence ID" value="CBY42988.1"/>
    <property type="molecule type" value="Genomic_DNA"/>
</dbReference>
<dbReference type="Proteomes" id="UP000011014">
    <property type="component" value="Unassembled WGS sequence"/>
</dbReference>